<dbReference type="Pfam" id="PF25302">
    <property type="entry name" value="NADase_transloc"/>
    <property type="match status" value="1"/>
</dbReference>
<evidence type="ECO:0000313" key="3">
    <source>
        <dbReference type="EMBL" id="AQP43697.1"/>
    </source>
</evidence>
<evidence type="ECO:0000313" key="4">
    <source>
        <dbReference type="Proteomes" id="UP000188324"/>
    </source>
</evidence>
<sequence length="250" mass="26647">MVQRVPDEYFRKRAAESEDIDESADERHRPPSTTARAVVARDAQGGLPPRATAIVVVLALALSFLAGRLFLFPPVVVPPTPSSSASTSMGPDPSTDAFSAYEGPVSAVQPIAALGECREGGTLESPSALLDGDPETLWRCRGAGDGESFTIVFDGPVSLAGIRIVNGNVAWPDRYAVERRITAVRWTFADGSYFEQGLAANDRNAQEVRFPETLTDRATLEVLSATVPGEISPNSDAVSISSLEFLTPAR</sequence>
<dbReference type="InterPro" id="IPR057561">
    <property type="entry name" value="NADase_transloc"/>
</dbReference>
<dbReference type="NCBIfam" id="NF047619">
    <property type="entry name" value="NADase_discoid"/>
    <property type="match status" value="1"/>
</dbReference>
<dbReference type="RefSeq" id="WP_077339988.1">
    <property type="nucleotide sequence ID" value="NZ_CP019605.1"/>
</dbReference>
<dbReference type="EMBL" id="CP019605">
    <property type="protein sequence ID" value="AQP43697.1"/>
    <property type="molecule type" value="Genomic_DNA"/>
</dbReference>
<name>A0A1Q2CC74_9ACTN</name>
<evidence type="ECO:0000256" key="1">
    <source>
        <dbReference type="SAM" id="MobiDB-lite"/>
    </source>
</evidence>
<dbReference type="InterPro" id="IPR008979">
    <property type="entry name" value="Galactose-bd-like_sf"/>
</dbReference>
<dbReference type="STRING" id="1610493.RPIT_01795"/>
<gene>
    <name evidence="3" type="ORF">RPIT_01795</name>
</gene>
<organism evidence="3 4">
    <name type="scientific">Tessaracoccus flavus</name>
    <dbReference type="NCBI Taxonomy" id="1610493"/>
    <lineage>
        <taxon>Bacteria</taxon>
        <taxon>Bacillati</taxon>
        <taxon>Actinomycetota</taxon>
        <taxon>Actinomycetes</taxon>
        <taxon>Propionibacteriales</taxon>
        <taxon>Propionibacteriaceae</taxon>
        <taxon>Tessaracoccus</taxon>
    </lineage>
</organism>
<feature type="region of interest" description="Disordered" evidence="1">
    <location>
        <begin position="1"/>
        <end position="35"/>
    </location>
</feature>
<dbReference type="Proteomes" id="UP000188324">
    <property type="component" value="Chromosome"/>
</dbReference>
<feature type="domain" description="NAD glycohydrolase translocation F5/8 type C" evidence="2">
    <location>
        <begin position="125"/>
        <end position="222"/>
    </location>
</feature>
<dbReference type="AlphaFoldDB" id="A0A1Q2CC74"/>
<evidence type="ECO:0000259" key="2">
    <source>
        <dbReference type="Pfam" id="PF25302"/>
    </source>
</evidence>
<protein>
    <recommendedName>
        <fullName evidence="2">NAD glycohydrolase translocation F5/8 type C domain-containing protein</fullName>
    </recommendedName>
</protein>
<dbReference type="Gene3D" id="2.60.120.260">
    <property type="entry name" value="Galactose-binding domain-like"/>
    <property type="match status" value="1"/>
</dbReference>
<dbReference type="KEGG" id="tfl:RPIT_01795"/>
<keyword evidence="4" id="KW-1185">Reference proteome</keyword>
<feature type="compositionally biased region" description="Basic and acidic residues" evidence="1">
    <location>
        <begin position="1"/>
        <end position="16"/>
    </location>
</feature>
<proteinExistence type="predicted"/>
<dbReference type="OrthoDB" id="3712014at2"/>
<dbReference type="SUPFAM" id="SSF49785">
    <property type="entry name" value="Galactose-binding domain-like"/>
    <property type="match status" value="1"/>
</dbReference>
<accession>A0A1Q2CC74</accession>
<reference evidence="3 4" key="1">
    <citation type="journal article" date="2016" name="Int. J. Syst. Evol. Microbiol.">
        <title>Tessaracoccus flavus sp. nov., isolated from the drainage system of a lindane-producing factory.</title>
        <authorList>
            <person name="Kumari R."/>
            <person name="Singh P."/>
            <person name="Schumann P."/>
            <person name="Lal R."/>
        </authorList>
    </citation>
    <scope>NUCLEOTIDE SEQUENCE [LARGE SCALE GENOMIC DNA]</scope>
    <source>
        <strain evidence="3 4">RP1T</strain>
    </source>
</reference>